<sequence length="231" mass="23981">MTRLELEWQVTTGSIIGSNLGATSSATALVAKTHGHSGKPRKTCSNCSLTGHDVLAAKRARRDKDRGKAPAGSKVLRDAAGHAFMVSDAGEIHYVDTSITAASTATPTTEFAGLAVDTPAPDDLWASAPLSPADAFEYSALTGSLVDEDTASIDWAADPAAFSASSNPAAALGAAPFFFDSGASAHLSPCKEDFSDLVPIAPRGIRGVNGSVIYARGVGRLRDGWDWFTRT</sequence>
<dbReference type="Pfam" id="PF22936">
    <property type="entry name" value="Pol_BBD"/>
    <property type="match status" value="1"/>
</dbReference>
<dbReference type="OrthoDB" id="3049716at2759"/>
<evidence type="ECO:0000313" key="2">
    <source>
        <dbReference type="EMBL" id="OSX63346.1"/>
    </source>
</evidence>
<keyword evidence="3" id="KW-1185">Reference proteome</keyword>
<reference evidence="2 3" key="1">
    <citation type="submission" date="2017-04" db="EMBL/GenBank/DDBJ databases">
        <title>Genome Sequence of the Model Brown-Rot Fungus Postia placenta SB12.</title>
        <authorList>
            <consortium name="DOE Joint Genome Institute"/>
            <person name="Gaskell J."/>
            <person name="Kersten P."/>
            <person name="Larrondo L.F."/>
            <person name="Canessa P."/>
            <person name="Martinez D."/>
            <person name="Hibbett D."/>
            <person name="Schmoll M."/>
            <person name="Kubicek C.P."/>
            <person name="Martinez A.T."/>
            <person name="Yadav J."/>
            <person name="Master E."/>
            <person name="Magnuson J.K."/>
            <person name="James T."/>
            <person name="Yaver D."/>
            <person name="Berka R."/>
            <person name="Labutti K."/>
            <person name="Lipzen A."/>
            <person name="Aerts A."/>
            <person name="Barry K."/>
            <person name="Henrissat B."/>
            <person name="Blanchette R."/>
            <person name="Grigoriev I."/>
            <person name="Cullen D."/>
        </authorList>
    </citation>
    <scope>NUCLEOTIDE SEQUENCE [LARGE SCALE GENOMIC DNA]</scope>
    <source>
        <strain evidence="2 3">MAD-698-R-SB12</strain>
    </source>
</reference>
<name>A0A1X6N4E2_9APHY</name>
<dbReference type="GeneID" id="36323782"/>
<proteinExistence type="predicted"/>
<evidence type="ECO:0000313" key="3">
    <source>
        <dbReference type="Proteomes" id="UP000194127"/>
    </source>
</evidence>
<dbReference type="InterPro" id="IPR054722">
    <property type="entry name" value="PolX-like_BBD"/>
</dbReference>
<organism evidence="2 3">
    <name type="scientific">Postia placenta MAD-698-R-SB12</name>
    <dbReference type="NCBI Taxonomy" id="670580"/>
    <lineage>
        <taxon>Eukaryota</taxon>
        <taxon>Fungi</taxon>
        <taxon>Dikarya</taxon>
        <taxon>Basidiomycota</taxon>
        <taxon>Agaricomycotina</taxon>
        <taxon>Agaricomycetes</taxon>
        <taxon>Polyporales</taxon>
        <taxon>Adustoporiaceae</taxon>
        <taxon>Rhodonia</taxon>
    </lineage>
</organism>
<dbReference type="Proteomes" id="UP000194127">
    <property type="component" value="Unassembled WGS sequence"/>
</dbReference>
<evidence type="ECO:0000259" key="1">
    <source>
        <dbReference type="Pfam" id="PF22936"/>
    </source>
</evidence>
<dbReference type="STRING" id="670580.A0A1X6N4E2"/>
<dbReference type="AlphaFoldDB" id="A0A1X6N4E2"/>
<dbReference type="RefSeq" id="XP_024340140.1">
    <property type="nucleotide sequence ID" value="XM_024478832.1"/>
</dbReference>
<feature type="domain" description="Retrovirus-related Pol polyprotein from transposon TNT 1-94-like beta-barrel" evidence="1">
    <location>
        <begin position="178"/>
        <end position="221"/>
    </location>
</feature>
<gene>
    <name evidence="2" type="ORF">POSPLADRAFT_1045693</name>
</gene>
<accession>A0A1X6N4E2</accession>
<protein>
    <recommendedName>
        <fullName evidence="1">Retrovirus-related Pol polyprotein from transposon TNT 1-94-like beta-barrel domain-containing protein</fullName>
    </recommendedName>
</protein>
<dbReference type="EMBL" id="KZ110595">
    <property type="protein sequence ID" value="OSX63346.1"/>
    <property type="molecule type" value="Genomic_DNA"/>
</dbReference>